<evidence type="ECO:0000313" key="2">
    <source>
        <dbReference type="Proteomes" id="UP001152484"/>
    </source>
</evidence>
<reference evidence="1" key="1">
    <citation type="submission" date="2022-07" db="EMBL/GenBank/DDBJ databases">
        <authorList>
            <person name="Macas J."/>
            <person name="Novak P."/>
            <person name="Neumann P."/>
        </authorList>
    </citation>
    <scope>NUCLEOTIDE SEQUENCE</scope>
</reference>
<sequence length="118" mass="13195">MSNYDMGWAGRMYRLSRRKQCSKPDQRSPAYSAAYYSPKFQGNPSFDCELTSMSPDDLRRWRGRRSSCCGGGSAPARCRNPRTGSGGTDLFCRCNRVRLDELSDPCALQVRGGTLPLL</sequence>
<evidence type="ECO:0000313" key="1">
    <source>
        <dbReference type="EMBL" id="CAH9110785.1"/>
    </source>
</evidence>
<gene>
    <name evidence="1" type="ORF">CEURO_LOCUS18962</name>
</gene>
<dbReference type="Proteomes" id="UP001152484">
    <property type="component" value="Unassembled WGS sequence"/>
</dbReference>
<organism evidence="1 2">
    <name type="scientific">Cuscuta europaea</name>
    <name type="common">European dodder</name>
    <dbReference type="NCBI Taxonomy" id="41803"/>
    <lineage>
        <taxon>Eukaryota</taxon>
        <taxon>Viridiplantae</taxon>
        <taxon>Streptophyta</taxon>
        <taxon>Embryophyta</taxon>
        <taxon>Tracheophyta</taxon>
        <taxon>Spermatophyta</taxon>
        <taxon>Magnoliopsida</taxon>
        <taxon>eudicotyledons</taxon>
        <taxon>Gunneridae</taxon>
        <taxon>Pentapetalae</taxon>
        <taxon>asterids</taxon>
        <taxon>lamiids</taxon>
        <taxon>Solanales</taxon>
        <taxon>Convolvulaceae</taxon>
        <taxon>Cuscuteae</taxon>
        <taxon>Cuscuta</taxon>
        <taxon>Cuscuta subgen. Cuscuta</taxon>
    </lineage>
</organism>
<proteinExistence type="predicted"/>
<comment type="caution">
    <text evidence="1">The sequence shown here is derived from an EMBL/GenBank/DDBJ whole genome shotgun (WGS) entry which is preliminary data.</text>
</comment>
<keyword evidence="2" id="KW-1185">Reference proteome</keyword>
<dbReference type="AlphaFoldDB" id="A0A9P0ZQM1"/>
<dbReference type="EMBL" id="CAMAPE010000054">
    <property type="protein sequence ID" value="CAH9110785.1"/>
    <property type="molecule type" value="Genomic_DNA"/>
</dbReference>
<name>A0A9P0ZQM1_CUSEU</name>
<protein>
    <submittedName>
        <fullName evidence="1">Uncharacterized protein</fullName>
    </submittedName>
</protein>
<accession>A0A9P0ZQM1</accession>